<gene>
    <name evidence="1" type="ORF">MRB53_014460</name>
</gene>
<reference evidence="1 2" key="1">
    <citation type="journal article" date="2022" name="Hortic Res">
        <title>A haplotype resolved chromosomal level avocado genome allows analysis of novel avocado genes.</title>
        <authorList>
            <person name="Nath O."/>
            <person name="Fletcher S.J."/>
            <person name="Hayward A."/>
            <person name="Shaw L.M."/>
            <person name="Masouleh A.K."/>
            <person name="Furtado A."/>
            <person name="Henry R.J."/>
            <person name="Mitter N."/>
        </authorList>
    </citation>
    <scope>NUCLEOTIDE SEQUENCE [LARGE SCALE GENOMIC DNA]</scope>
    <source>
        <strain evidence="2">cv. Hass</strain>
    </source>
</reference>
<keyword evidence="2" id="KW-1185">Reference proteome</keyword>
<dbReference type="EMBL" id="CM056812">
    <property type="protein sequence ID" value="KAJ8618274.1"/>
    <property type="molecule type" value="Genomic_DNA"/>
</dbReference>
<comment type="caution">
    <text evidence="1">The sequence shown here is derived from an EMBL/GenBank/DDBJ whole genome shotgun (WGS) entry which is preliminary data.</text>
</comment>
<evidence type="ECO:0000313" key="1">
    <source>
        <dbReference type="EMBL" id="KAJ8618274.1"/>
    </source>
</evidence>
<dbReference type="Proteomes" id="UP001234297">
    <property type="component" value="Chromosome 4"/>
</dbReference>
<name>A0ACC2KAX9_PERAE</name>
<accession>A0ACC2KAX9</accession>
<evidence type="ECO:0000313" key="2">
    <source>
        <dbReference type="Proteomes" id="UP001234297"/>
    </source>
</evidence>
<protein>
    <submittedName>
        <fullName evidence="1">Uncharacterized protein</fullName>
    </submittedName>
</protein>
<organism evidence="1 2">
    <name type="scientific">Persea americana</name>
    <name type="common">Avocado</name>
    <dbReference type="NCBI Taxonomy" id="3435"/>
    <lineage>
        <taxon>Eukaryota</taxon>
        <taxon>Viridiplantae</taxon>
        <taxon>Streptophyta</taxon>
        <taxon>Embryophyta</taxon>
        <taxon>Tracheophyta</taxon>
        <taxon>Spermatophyta</taxon>
        <taxon>Magnoliopsida</taxon>
        <taxon>Magnoliidae</taxon>
        <taxon>Laurales</taxon>
        <taxon>Lauraceae</taxon>
        <taxon>Persea</taxon>
    </lineage>
</organism>
<sequence length="246" mass="27640">MARKWQKFAVNARRRISAPISGRSVEAESCIKSVVDKGHFVVYTIDGRRFMVPLDHLNSPIFVELLRMSEDKFGLPCDGPITIPCDAIFMEYVISFFQRKLSKEVGTSLLTSMATGRCSGLGAINSTTRTESPANTSPLLLRNCILHYNICIELSRFLNQYKSYYSVSNWKSISLKTEDQFGLACDGPIRVPCDAVFMEFVVYFIKRRLSKDVEKSLPTSIASGRCSTPSMLQQGQTHQQIPINGF</sequence>
<proteinExistence type="predicted"/>